<evidence type="ECO:0000313" key="3">
    <source>
        <dbReference type="EMBL" id="MBE1603603.1"/>
    </source>
</evidence>
<keyword evidence="2" id="KW-0472">Membrane</keyword>
<feature type="transmembrane region" description="Helical" evidence="2">
    <location>
        <begin position="226"/>
        <end position="244"/>
    </location>
</feature>
<accession>A0A927RHL8</accession>
<evidence type="ECO:0000313" key="4">
    <source>
        <dbReference type="Proteomes" id="UP000638648"/>
    </source>
</evidence>
<dbReference type="RefSeq" id="WP_192748376.1">
    <property type="nucleotide sequence ID" value="NZ_BAABJL010000148.1"/>
</dbReference>
<name>A0A927RHL8_9ACTN</name>
<organism evidence="3 4">
    <name type="scientific">Actinopolymorpha pittospori</name>
    <dbReference type="NCBI Taxonomy" id="648752"/>
    <lineage>
        <taxon>Bacteria</taxon>
        <taxon>Bacillati</taxon>
        <taxon>Actinomycetota</taxon>
        <taxon>Actinomycetes</taxon>
        <taxon>Propionibacteriales</taxon>
        <taxon>Actinopolymorphaceae</taxon>
        <taxon>Actinopolymorpha</taxon>
    </lineage>
</organism>
<sequence length="268" mass="28323">MTASSGRENPGPEHLPVFPTGTGVDGGVAAPAASRTRPGPRGRSRRPGGSTWRVPTALIALTVIPVIAGSLRLLELAGGPVLLPTNPRIDASPTPVVVHVVAVTLFALLGAFQFSTRLRRRRPGWHRRSGRVLVVTGLGVAGSGLWMTLFYAGAPGGYLLWAVRLLVGSAMAASIVLAFTAIRRRDIPTHRAWMIRAYALAAGAGTQLFTQGISEPVFGTGDLPKALSMTSGWLINIAIAELIIRRPARRRGRRAADAQTRALMVGSP</sequence>
<reference evidence="3" key="1">
    <citation type="submission" date="2020-10" db="EMBL/GenBank/DDBJ databases">
        <title>Sequencing the genomes of 1000 actinobacteria strains.</title>
        <authorList>
            <person name="Klenk H.-P."/>
        </authorList>
    </citation>
    <scope>NUCLEOTIDE SEQUENCE</scope>
    <source>
        <strain evidence="3">DSM 45354</strain>
    </source>
</reference>
<evidence type="ECO:0000256" key="2">
    <source>
        <dbReference type="SAM" id="Phobius"/>
    </source>
</evidence>
<keyword evidence="4" id="KW-1185">Reference proteome</keyword>
<feature type="transmembrane region" description="Helical" evidence="2">
    <location>
        <begin position="193"/>
        <end position="214"/>
    </location>
</feature>
<comment type="caution">
    <text evidence="3">The sequence shown here is derived from an EMBL/GenBank/DDBJ whole genome shotgun (WGS) entry which is preliminary data.</text>
</comment>
<feature type="transmembrane region" description="Helical" evidence="2">
    <location>
        <begin position="158"/>
        <end position="181"/>
    </location>
</feature>
<keyword evidence="2" id="KW-1133">Transmembrane helix</keyword>
<feature type="transmembrane region" description="Helical" evidence="2">
    <location>
        <begin position="132"/>
        <end position="152"/>
    </location>
</feature>
<dbReference type="Proteomes" id="UP000638648">
    <property type="component" value="Unassembled WGS sequence"/>
</dbReference>
<feature type="region of interest" description="Disordered" evidence="1">
    <location>
        <begin position="1"/>
        <end position="50"/>
    </location>
</feature>
<evidence type="ECO:0000256" key="1">
    <source>
        <dbReference type="SAM" id="MobiDB-lite"/>
    </source>
</evidence>
<gene>
    <name evidence="3" type="ORF">HEB94_000451</name>
</gene>
<dbReference type="AlphaFoldDB" id="A0A927RHL8"/>
<dbReference type="Pfam" id="PF10067">
    <property type="entry name" value="DUF2306"/>
    <property type="match status" value="1"/>
</dbReference>
<proteinExistence type="predicted"/>
<dbReference type="InterPro" id="IPR018750">
    <property type="entry name" value="DUF2306_membrane"/>
</dbReference>
<dbReference type="EMBL" id="JADBEM010000001">
    <property type="protein sequence ID" value="MBE1603603.1"/>
    <property type="molecule type" value="Genomic_DNA"/>
</dbReference>
<feature type="transmembrane region" description="Helical" evidence="2">
    <location>
        <begin position="94"/>
        <end position="112"/>
    </location>
</feature>
<protein>
    <submittedName>
        <fullName evidence="3">Membrane protein</fullName>
    </submittedName>
</protein>
<keyword evidence="2" id="KW-0812">Transmembrane</keyword>
<feature type="transmembrane region" description="Helical" evidence="2">
    <location>
        <begin position="51"/>
        <end position="74"/>
    </location>
</feature>